<comment type="caution">
    <text evidence="2">The sequence shown here is derived from an EMBL/GenBank/DDBJ whole genome shotgun (WGS) entry which is preliminary data.</text>
</comment>
<evidence type="ECO:0000256" key="1">
    <source>
        <dbReference type="SAM" id="MobiDB-lite"/>
    </source>
</evidence>
<reference evidence="2" key="1">
    <citation type="journal article" date="2014" name="Int. J. Syst. Evol. Microbiol.">
        <title>Complete genome of a new Firmicutes species belonging to the dominant human colonic microbiota ('Ruminococcus bicirculans') reveals two chromosomes and a selective capacity to utilize plant glucans.</title>
        <authorList>
            <consortium name="NISC Comparative Sequencing Program"/>
            <person name="Wegmann U."/>
            <person name="Louis P."/>
            <person name="Goesmann A."/>
            <person name="Henrissat B."/>
            <person name="Duncan S.H."/>
            <person name="Flint H.J."/>
        </authorList>
    </citation>
    <scope>NUCLEOTIDE SEQUENCE</scope>
    <source>
        <strain evidence="2">VKM B-1499</strain>
    </source>
</reference>
<dbReference type="EMBL" id="BSFD01000003">
    <property type="protein sequence ID" value="GLK48552.1"/>
    <property type="molecule type" value="Genomic_DNA"/>
</dbReference>
<accession>A0ABQ5T8Q2</accession>
<proteinExistence type="predicted"/>
<reference evidence="2" key="2">
    <citation type="submission" date="2023-01" db="EMBL/GenBank/DDBJ databases">
        <authorList>
            <person name="Sun Q."/>
            <person name="Evtushenko L."/>
        </authorList>
    </citation>
    <scope>NUCLEOTIDE SEQUENCE</scope>
    <source>
        <strain evidence="2">VKM B-1499</strain>
    </source>
</reference>
<dbReference type="Proteomes" id="UP001143509">
    <property type="component" value="Unassembled WGS sequence"/>
</dbReference>
<evidence type="ECO:0000313" key="3">
    <source>
        <dbReference type="Proteomes" id="UP001143509"/>
    </source>
</evidence>
<sequence>MKEGHQGLARPKRPNIRAGQRAGAERKGNAAFGVNFDQGIRRCEGQTEKASCHRHAATMPLAA</sequence>
<protein>
    <submittedName>
        <fullName evidence="2">Uncharacterized protein</fullName>
    </submittedName>
</protein>
<organism evidence="2 3">
    <name type="scientific">Brevundimonas intermedia</name>
    <dbReference type="NCBI Taxonomy" id="74315"/>
    <lineage>
        <taxon>Bacteria</taxon>
        <taxon>Pseudomonadati</taxon>
        <taxon>Pseudomonadota</taxon>
        <taxon>Alphaproteobacteria</taxon>
        <taxon>Caulobacterales</taxon>
        <taxon>Caulobacteraceae</taxon>
        <taxon>Brevundimonas</taxon>
    </lineage>
</organism>
<feature type="region of interest" description="Disordered" evidence="1">
    <location>
        <begin position="1"/>
        <end position="37"/>
    </location>
</feature>
<name>A0ABQ5T8Q2_9CAUL</name>
<keyword evidence="3" id="KW-1185">Reference proteome</keyword>
<gene>
    <name evidence="2" type="ORF">GCM10017620_15250</name>
</gene>
<evidence type="ECO:0000313" key="2">
    <source>
        <dbReference type="EMBL" id="GLK48552.1"/>
    </source>
</evidence>